<organism evidence="5 6">
    <name type="scientific">Sphingobacterium corticibacter</name>
    <dbReference type="NCBI Taxonomy" id="2171749"/>
    <lineage>
        <taxon>Bacteria</taxon>
        <taxon>Pseudomonadati</taxon>
        <taxon>Bacteroidota</taxon>
        <taxon>Sphingobacteriia</taxon>
        <taxon>Sphingobacteriales</taxon>
        <taxon>Sphingobacteriaceae</taxon>
        <taxon>Sphingobacterium</taxon>
    </lineage>
</organism>
<dbReference type="InterPro" id="IPR050318">
    <property type="entry name" value="DENR/SUI1_TIF"/>
</dbReference>
<dbReference type="CDD" id="cd11567">
    <property type="entry name" value="YciH_like"/>
    <property type="match status" value="1"/>
</dbReference>
<gene>
    <name evidence="5" type="ORF">DC487_08145</name>
</gene>
<evidence type="ECO:0000256" key="3">
    <source>
        <dbReference type="ARBA" id="ARBA00022917"/>
    </source>
</evidence>
<comment type="caution">
    <text evidence="5">The sequence shown here is derived from an EMBL/GenBank/DDBJ whole genome shotgun (WGS) entry which is preliminary data.</text>
</comment>
<evidence type="ECO:0000259" key="4">
    <source>
        <dbReference type="PROSITE" id="PS50296"/>
    </source>
</evidence>
<accession>A0A2T8HKI2</accession>
<dbReference type="PIRSF" id="PIRSF037511">
    <property type="entry name" value="Transl_init_SUI1_pro"/>
    <property type="match status" value="1"/>
</dbReference>
<keyword evidence="2" id="KW-0810">Translation regulation</keyword>
<feature type="domain" description="SUI1" evidence="4">
    <location>
        <begin position="48"/>
        <end position="108"/>
    </location>
</feature>
<dbReference type="PANTHER" id="PTHR12789:SF0">
    <property type="entry name" value="DENSITY-REGULATED PROTEIN"/>
    <property type="match status" value="1"/>
</dbReference>
<dbReference type="SUPFAM" id="SSF55159">
    <property type="entry name" value="eIF1-like"/>
    <property type="match status" value="1"/>
</dbReference>
<dbReference type="GO" id="GO:0006417">
    <property type="term" value="P:regulation of translation"/>
    <property type="evidence" value="ECO:0007669"/>
    <property type="project" value="UniProtKB-KW"/>
</dbReference>
<dbReference type="AlphaFoldDB" id="A0A2T8HKI2"/>
<dbReference type="EMBL" id="QDKG01000002">
    <property type="protein sequence ID" value="PVH25890.1"/>
    <property type="molecule type" value="Genomic_DNA"/>
</dbReference>
<dbReference type="Pfam" id="PF01253">
    <property type="entry name" value="SUI1"/>
    <property type="match status" value="1"/>
</dbReference>
<evidence type="ECO:0000313" key="6">
    <source>
        <dbReference type="Proteomes" id="UP000245627"/>
    </source>
</evidence>
<dbReference type="InterPro" id="IPR036877">
    <property type="entry name" value="SUI1_dom_sf"/>
</dbReference>
<evidence type="ECO:0000313" key="5">
    <source>
        <dbReference type="EMBL" id="PVH25890.1"/>
    </source>
</evidence>
<proteinExistence type="inferred from homology"/>
<reference evidence="5 6" key="1">
    <citation type="submission" date="2018-04" db="EMBL/GenBank/DDBJ databases">
        <title>Sphingobacterium cortibacter sp. nov.</title>
        <authorList>
            <person name="Li Y."/>
        </authorList>
    </citation>
    <scope>NUCLEOTIDE SEQUENCE [LARGE SCALE GENOMIC DNA]</scope>
    <source>
        <strain evidence="5 6">2c-3</strain>
    </source>
</reference>
<comment type="similarity">
    <text evidence="1">Belongs to the SUI1 family.</text>
</comment>
<dbReference type="PROSITE" id="PS50296">
    <property type="entry name" value="SUI1"/>
    <property type="match status" value="1"/>
</dbReference>
<sequence>MAKQKKQQYEGVVYSTAEDFNYSPFGELATEETLPNQQQQLRVGLDRKSRKGKVVTIVEGFKGQESDLEALAKRLKQKCGVGGGAKDGVILIQGDFKQKLIDLLSADNYKVKGFGG</sequence>
<dbReference type="InterPro" id="IPR001950">
    <property type="entry name" value="SUI1"/>
</dbReference>
<dbReference type="GO" id="GO:0002188">
    <property type="term" value="P:translation reinitiation"/>
    <property type="evidence" value="ECO:0007669"/>
    <property type="project" value="TreeGrafter"/>
</dbReference>
<dbReference type="GO" id="GO:0001731">
    <property type="term" value="P:formation of translation preinitiation complex"/>
    <property type="evidence" value="ECO:0007669"/>
    <property type="project" value="TreeGrafter"/>
</dbReference>
<evidence type="ECO:0000256" key="1">
    <source>
        <dbReference type="ARBA" id="ARBA00005422"/>
    </source>
</evidence>
<keyword evidence="5" id="KW-0396">Initiation factor</keyword>
<dbReference type="PANTHER" id="PTHR12789">
    <property type="entry name" value="DENSITY-REGULATED PROTEIN HOMOLOG"/>
    <property type="match status" value="1"/>
</dbReference>
<dbReference type="Gene3D" id="3.30.780.10">
    <property type="entry name" value="SUI1-like domain"/>
    <property type="match status" value="1"/>
</dbReference>
<dbReference type="RefSeq" id="WP_116775461.1">
    <property type="nucleotide sequence ID" value="NZ_QDKG01000002.1"/>
</dbReference>
<keyword evidence="3" id="KW-0648">Protein biosynthesis</keyword>
<protein>
    <submittedName>
        <fullName evidence="5">Translation initiation factor</fullName>
    </submittedName>
</protein>
<dbReference type="Proteomes" id="UP000245627">
    <property type="component" value="Unassembled WGS sequence"/>
</dbReference>
<dbReference type="GO" id="GO:0003743">
    <property type="term" value="F:translation initiation factor activity"/>
    <property type="evidence" value="ECO:0007669"/>
    <property type="project" value="UniProtKB-KW"/>
</dbReference>
<dbReference type="GO" id="GO:0003729">
    <property type="term" value="F:mRNA binding"/>
    <property type="evidence" value="ECO:0007669"/>
    <property type="project" value="TreeGrafter"/>
</dbReference>
<keyword evidence="6" id="KW-1185">Reference proteome</keyword>
<dbReference type="OrthoDB" id="9792915at2"/>
<name>A0A2T8HKI2_9SPHI</name>
<dbReference type="InterPro" id="IPR005872">
    <property type="entry name" value="SUI1_arc_bac"/>
</dbReference>
<evidence type="ECO:0000256" key="2">
    <source>
        <dbReference type="ARBA" id="ARBA00022845"/>
    </source>
</evidence>